<protein>
    <submittedName>
        <fullName evidence="1">Uncharacterized protein</fullName>
    </submittedName>
</protein>
<dbReference type="PATRIC" id="fig|2064.6.peg.5794"/>
<evidence type="ECO:0000313" key="1">
    <source>
        <dbReference type="EMBL" id="KIQ62677.1"/>
    </source>
</evidence>
<dbReference type="EMBL" id="JXZB01000004">
    <property type="protein sequence ID" value="KIQ62677.1"/>
    <property type="molecule type" value="Genomic_DNA"/>
</dbReference>
<sequence length="187" mass="20865">MDTVTQLVTIAAVVLGGLSTYATNQLMERSKRRDSLRVRWDEKKLDAYVEYVGSVRSCIYASVLAYEVTHSIRDMPRTEHELLMDLTEAEGRRALAFERLMMLAGDRVIESAHAVNAAALAIDWRARRLVDGPLEEWRALHTEIFRAINVFHEVARADLGVSGGFVGDQHTARGLILPEQQGSSAAQ</sequence>
<dbReference type="OrthoDB" id="3401121at2"/>
<evidence type="ECO:0000313" key="2">
    <source>
        <dbReference type="Proteomes" id="UP000032066"/>
    </source>
</evidence>
<dbReference type="AlphaFoldDB" id="A0A0D0PQM4"/>
<organism evidence="1 2">
    <name type="scientific">Kitasatospora griseola</name>
    <name type="common">Streptomyces griseolosporeus</name>
    <dbReference type="NCBI Taxonomy" id="2064"/>
    <lineage>
        <taxon>Bacteria</taxon>
        <taxon>Bacillati</taxon>
        <taxon>Actinomycetota</taxon>
        <taxon>Actinomycetes</taxon>
        <taxon>Kitasatosporales</taxon>
        <taxon>Streptomycetaceae</taxon>
        <taxon>Kitasatospora</taxon>
    </lineage>
</organism>
<reference evidence="1 2" key="1">
    <citation type="submission" date="2015-02" db="EMBL/GenBank/DDBJ databases">
        <title>Draft genome sequence of Kitasatospora griseola MF730-N6, a bafilomycin, terpentecin and satosporin producer.</title>
        <authorList>
            <person name="Arens J.C."/>
            <person name="Haltli B."/>
            <person name="Kerr R.G."/>
        </authorList>
    </citation>
    <scope>NUCLEOTIDE SEQUENCE [LARGE SCALE GENOMIC DNA]</scope>
    <source>
        <strain evidence="1 2">MF730-N6</strain>
    </source>
</reference>
<keyword evidence="2" id="KW-1185">Reference proteome</keyword>
<name>A0A0D0PQM4_KITGR</name>
<proteinExistence type="predicted"/>
<dbReference type="RefSeq" id="WP_043914884.1">
    <property type="nucleotide sequence ID" value="NZ_JXZB01000004.1"/>
</dbReference>
<comment type="caution">
    <text evidence="1">The sequence shown here is derived from an EMBL/GenBank/DDBJ whole genome shotgun (WGS) entry which is preliminary data.</text>
</comment>
<accession>A0A0D0PQM4</accession>
<gene>
    <name evidence="1" type="ORF">TR51_27295</name>
</gene>
<dbReference type="Proteomes" id="UP000032066">
    <property type="component" value="Unassembled WGS sequence"/>
</dbReference>